<gene>
    <name evidence="1" type="ORF">B0T22DRAFT_458133</name>
</gene>
<comment type="caution">
    <text evidence="1">The sequence shown here is derived from an EMBL/GenBank/DDBJ whole genome shotgun (WGS) entry which is preliminary data.</text>
</comment>
<proteinExistence type="predicted"/>
<sequence>MSDSTLLSALSAYPAVIALLPAVAAVLLTDRGWNAMSSTARRTRATVRPSEGTCARRFWADLADGPLHVCGTPPWPAQCHGQIHVRGKTCWERTLTAVLNHWISSEPELEPKPSGLPLSKEFLHVDASIIRAFIIMATQDDWLPRRVSPDARDVHIGDVVINRQVVKRPDGERDIVVLHLQGQLRRTLSKDHLQRLLDGGPPLSQDPWRQSIFSNDDISRGGWIIGIGLEPTWDSKKAFVPVYVDSVQYKGQRGSLFWRSIDRITHMLSDIWLPAFEGSSPAGDKVKKAIEALKFMRERETESGAQNIFPASLPATPTSAQKRMIIDHFNGPPILAESGFPQFRNEWEPLVPMVLAAAVEGTMRCLAYFKNPGREMHLLMPSGVLDSGDLYIRGC</sequence>
<reference evidence="1" key="1">
    <citation type="journal article" date="2023" name="Mol. Phylogenet. Evol.">
        <title>Genome-scale phylogeny and comparative genomics of the fungal order Sordariales.</title>
        <authorList>
            <person name="Hensen N."/>
            <person name="Bonometti L."/>
            <person name="Westerberg I."/>
            <person name="Brannstrom I.O."/>
            <person name="Guillou S."/>
            <person name="Cros-Aarteil S."/>
            <person name="Calhoun S."/>
            <person name="Haridas S."/>
            <person name="Kuo A."/>
            <person name="Mondo S."/>
            <person name="Pangilinan J."/>
            <person name="Riley R."/>
            <person name="LaButti K."/>
            <person name="Andreopoulos B."/>
            <person name="Lipzen A."/>
            <person name="Chen C."/>
            <person name="Yan M."/>
            <person name="Daum C."/>
            <person name="Ng V."/>
            <person name="Clum A."/>
            <person name="Steindorff A."/>
            <person name="Ohm R.A."/>
            <person name="Martin F."/>
            <person name="Silar P."/>
            <person name="Natvig D.O."/>
            <person name="Lalanne C."/>
            <person name="Gautier V."/>
            <person name="Ament-Velasquez S.L."/>
            <person name="Kruys A."/>
            <person name="Hutchinson M.I."/>
            <person name="Powell A.J."/>
            <person name="Barry K."/>
            <person name="Miller A.N."/>
            <person name="Grigoriev I.V."/>
            <person name="Debuchy R."/>
            <person name="Gladieux P."/>
            <person name="Hiltunen Thoren M."/>
            <person name="Johannesson H."/>
        </authorList>
    </citation>
    <scope>NUCLEOTIDE SEQUENCE</scope>
    <source>
        <strain evidence="1">CBS 314.62</strain>
    </source>
</reference>
<dbReference type="Proteomes" id="UP001270362">
    <property type="component" value="Unassembled WGS sequence"/>
</dbReference>
<dbReference type="EMBL" id="JAULSO010000002">
    <property type="protein sequence ID" value="KAK3687856.1"/>
    <property type="molecule type" value="Genomic_DNA"/>
</dbReference>
<reference evidence="1" key="2">
    <citation type="submission" date="2023-06" db="EMBL/GenBank/DDBJ databases">
        <authorList>
            <consortium name="Lawrence Berkeley National Laboratory"/>
            <person name="Haridas S."/>
            <person name="Hensen N."/>
            <person name="Bonometti L."/>
            <person name="Westerberg I."/>
            <person name="Brannstrom I.O."/>
            <person name="Guillou S."/>
            <person name="Cros-Aarteil S."/>
            <person name="Calhoun S."/>
            <person name="Kuo A."/>
            <person name="Mondo S."/>
            <person name="Pangilinan J."/>
            <person name="Riley R."/>
            <person name="Labutti K."/>
            <person name="Andreopoulos B."/>
            <person name="Lipzen A."/>
            <person name="Chen C."/>
            <person name="Yanf M."/>
            <person name="Daum C."/>
            <person name="Ng V."/>
            <person name="Clum A."/>
            <person name="Steindorff A."/>
            <person name="Ohm R."/>
            <person name="Martin F."/>
            <person name="Silar P."/>
            <person name="Natvig D."/>
            <person name="Lalanne C."/>
            <person name="Gautier V."/>
            <person name="Ament-Velasquez S.L."/>
            <person name="Kruys A."/>
            <person name="Hutchinson M.I."/>
            <person name="Powell A.J."/>
            <person name="Barry K."/>
            <person name="Miller A.N."/>
            <person name="Grigoriev I.V."/>
            <person name="Debuchy R."/>
            <person name="Gladieux P."/>
            <person name="Thoren M.H."/>
            <person name="Johannesson H."/>
        </authorList>
    </citation>
    <scope>NUCLEOTIDE SEQUENCE</scope>
    <source>
        <strain evidence="1">CBS 314.62</strain>
    </source>
</reference>
<protein>
    <submittedName>
        <fullName evidence="1">Uncharacterized protein</fullName>
    </submittedName>
</protein>
<dbReference type="AlphaFoldDB" id="A0AAE1CBW7"/>
<organism evidence="1 2">
    <name type="scientific">Podospora appendiculata</name>
    <dbReference type="NCBI Taxonomy" id="314037"/>
    <lineage>
        <taxon>Eukaryota</taxon>
        <taxon>Fungi</taxon>
        <taxon>Dikarya</taxon>
        <taxon>Ascomycota</taxon>
        <taxon>Pezizomycotina</taxon>
        <taxon>Sordariomycetes</taxon>
        <taxon>Sordariomycetidae</taxon>
        <taxon>Sordariales</taxon>
        <taxon>Podosporaceae</taxon>
        <taxon>Podospora</taxon>
    </lineage>
</organism>
<evidence type="ECO:0000313" key="1">
    <source>
        <dbReference type="EMBL" id="KAK3687856.1"/>
    </source>
</evidence>
<evidence type="ECO:0000313" key="2">
    <source>
        <dbReference type="Proteomes" id="UP001270362"/>
    </source>
</evidence>
<accession>A0AAE1CBW7</accession>
<name>A0AAE1CBW7_9PEZI</name>
<keyword evidence="2" id="KW-1185">Reference proteome</keyword>